<evidence type="ECO:0000313" key="2">
    <source>
        <dbReference type="EMBL" id="KIM72631.1"/>
    </source>
</evidence>
<dbReference type="Proteomes" id="UP000054166">
    <property type="component" value="Unassembled WGS sequence"/>
</dbReference>
<sequence>MCANRRISPPPSAELDKNAQNTLYPADESRRTSNTDSAQDGPGFYLAFAFFFPALFHHPPRTHPGKNTTTTFSNEHAKHRWRKNERWEVKCVRMIWGGVRVGEEGEMGER</sequence>
<dbReference type="EMBL" id="KN833117">
    <property type="protein sequence ID" value="KIM72631.1"/>
    <property type="molecule type" value="Genomic_DNA"/>
</dbReference>
<organism evidence="2 3">
    <name type="scientific">Piloderma croceum (strain F 1598)</name>
    <dbReference type="NCBI Taxonomy" id="765440"/>
    <lineage>
        <taxon>Eukaryota</taxon>
        <taxon>Fungi</taxon>
        <taxon>Dikarya</taxon>
        <taxon>Basidiomycota</taxon>
        <taxon>Agaricomycotina</taxon>
        <taxon>Agaricomycetes</taxon>
        <taxon>Agaricomycetidae</taxon>
        <taxon>Atheliales</taxon>
        <taxon>Atheliaceae</taxon>
        <taxon>Piloderma</taxon>
    </lineage>
</organism>
<accession>A0A0C3EY44</accession>
<evidence type="ECO:0000256" key="1">
    <source>
        <dbReference type="SAM" id="MobiDB-lite"/>
    </source>
</evidence>
<dbReference type="AlphaFoldDB" id="A0A0C3EY44"/>
<name>A0A0C3EY44_PILCF</name>
<feature type="region of interest" description="Disordered" evidence="1">
    <location>
        <begin position="1"/>
        <end position="38"/>
    </location>
</feature>
<reference evidence="3" key="2">
    <citation type="submission" date="2015-01" db="EMBL/GenBank/DDBJ databases">
        <title>Evolutionary Origins and Diversification of the Mycorrhizal Mutualists.</title>
        <authorList>
            <consortium name="DOE Joint Genome Institute"/>
            <consortium name="Mycorrhizal Genomics Consortium"/>
            <person name="Kohler A."/>
            <person name="Kuo A."/>
            <person name="Nagy L.G."/>
            <person name="Floudas D."/>
            <person name="Copeland A."/>
            <person name="Barry K.W."/>
            <person name="Cichocki N."/>
            <person name="Veneault-Fourrey C."/>
            <person name="LaButti K."/>
            <person name="Lindquist E.A."/>
            <person name="Lipzen A."/>
            <person name="Lundell T."/>
            <person name="Morin E."/>
            <person name="Murat C."/>
            <person name="Riley R."/>
            <person name="Ohm R."/>
            <person name="Sun H."/>
            <person name="Tunlid A."/>
            <person name="Henrissat B."/>
            <person name="Grigoriev I.V."/>
            <person name="Hibbett D.S."/>
            <person name="Martin F."/>
        </authorList>
    </citation>
    <scope>NUCLEOTIDE SEQUENCE [LARGE SCALE GENOMIC DNA]</scope>
    <source>
        <strain evidence="3">F 1598</strain>
    </source>
</reference>
<proteinExistence type="predicted"/>
<dbReference type="HOGENOM" id="CLU_2172010_0_0_1"/>
<protein>
    <submittedName>
        <fullName evidence="2">Uncharacterized protein</fullName>
    </submittedName>
</protein>
<keyword evidence="3" id="KW-1185">Reference proteome</keyword>
<reference evidence="2 3" key="1">
    <citation type="submission" date="2014-04" db="EMBL/GenBank/DDBJ databases">
        <authorList>
            <consortium name="DOE Joint Genome Institute"/>
            <person name="Kuo A."/>
            <person name="Tarkka M."/>
            <person name="Buscot F."/>
            <person name="Kohler A."/>
            <person name="Nagy L.G."/>
            <person name="Floudas D."/>
            <person name="Copeland A."/>
            <person name="Barry K.W."/>
            <person name="Cichocki N."/>
            <person name="Veneault-Fourrey C."/>
            <person name="LaButti K."/>
            <person name="Lindquist E.A."/>
            <person name="Lipzen A."/>
            <person name="Lundell T."/>
            <person name="Morin E."/>
            <person name="Murat C."/>
            <person name="Sun H."/>
            <person name="Tunlid A."/>
            <person name="Henrissat B."/>
            <person name="Grigoriev I.V."/>
            <person name="Hibbett D.S."/>
            <person name="Martin F."/>
            <person name="Nordberg H.P."/>
            <person name="Cantor M.N."/>
            <person name="Hua S.X."/>
        </authorList>
    </citation>
    <scope>NUCLEOTIDE SEQUENCE [LARGE SCALE GENOMIC DNA]</scope>
    <source>
        <strain evidence="2 3">F 1598</strain>
    </source>
</reference>
<evidence type="ECO:0000313" key="3">
    <source>
        <dbReference type="Proteomes" id="UP000054166"/>
    </source>
</evidence>
<dbReference type="InParanoid" id="A0A0C3EY44"/>
<gene>
    <name evidence="2" type="ORF">PILCRDRAFT_15956</name>
</gene>